<evidence type="ECO:0000256" key="1">
    <source>
        <dbReference type="ARBA" id="ARBA00005417"/>
    </source>
</evidence>
<dbReference type="InterPro" id="IPR050166">
    <property type="entry name" value="ABC_transporter_ATP-bind"/>
</dbReference>
<keyword evidence="4 7" id="KW-0067">ATP-binding</keyword>
<keyword evidence="2" id="KW-0813">Transport</keyword>
<evidence type="ECO:0000313" key="8">
    <source>
        <dbReference type="Proteomes" id="UP000263993"/>
    </source>
</evidence>
<keyword evidence="3" id="KW-0547">Nucleotide-binding</keyword>
<dbReference type="SUPFAM" id="SSF52540">
    <property type="entry name" value="P-loop containing nucleoside triphosphate hydrolases"/>
    <property type="match status" value="1"/>
</dbReference>
<comment type="caution">
    <text evidence="7">The sequence shown here is derived from an EMBL/GenBank/DDBJ whole genome shotgun (WGS) entry which is preliminary data.</text>
</comment>
<dbReference type="InterPro" id="IPR027417">
    <property type="entry name" value="P-loop_NTPase"/>
</dbReference>
<dbReference type="PROSITE" id="PS50893">
    <property type="entry name" value="ABC_TRANSPORTER_2"/>
    <property type="match status" value="1"/>
</dbReference>
<organism evidence="7 8">
    <name type="scientific">Undibacter mobilis</name>
    <dbReference type="NCBI Taxonomy" id="2292256"/>
    <lineage>
        <taxon>Bacteria</taxon>
        <taxon>Pseudomonadati</taxon>
        <taxon>Pseudomonadota</taxon>
        <taxon>Alphaproteobacteria</taxon>
        <taxon>Hyphomicrobiales</taxon>
        <taxon>Nitrobacteraceae</taxon>
        <taxon>Undibacter</taxon>
    </lineage>
</organism>
<sequence>MTSPPPIAARGLRKVFRQTTSGQSVVAIDRLDLSIAPKEVVAIVGQTGCGKSTFFDLMIGLDKPTEGTLTIGDRSPFADFDYFRGKIATVFQQDRLLPWRTALDNAKLPLELLRVPENEQRERALQWLTRLGLAHFVNAYPHELSGGMRQRVAIARAFAVQPAILLADEAFGHLDEVTAAELRGEFLALARECGSTAILITHQLEEAIAVGDRIVVFGKSAKLLADIHVKQWDAADYGTLREAIQATLQGNVADRRLVHTASASA</sequence>
<dbReference type="InterPro" id="IPR017871">
    <property type="entry name" value="ABC_transporter-like_CS"/>
</dbReference>
<dbReference type="GO" id="GO:0016887">
    <property type="term" value="F:ATP hydrolysis activity"/>
    <property type="evidence" value="ECO:0007669"/>
    <property type="project" value="InterPro"/>
</dbReference>
<dbReference type="PANTHER" id="PTHR42788">
    <property type="entry name" value="TAURINE IMPORT ATP-BINDING PROTEIN-RELATED"/>
    <property type="match status" value="1"/>
</dbReference>
<dbReference type="Proteomes" id="UP000263993">
    <property type="component" value="Unassembled WGS sequence"/>
</dbReference>
<comment type="similarity">
    <text evidence="1">Belongs to the ABC transporter superfamily.</text>
</comment>
<comment type="function">
    <text evidence="5">Involved in beta-(1--&gt;2)glucan export. Transmembrane domains (TMD) form a pore in the inner membrane and the ATP-binding domain (NBD) is responsible for energy generation.</text>
</comment>
<proteinExistence type="inferred from homology"/>
<dbReference type="GO" id="GO:0005524">
    <property type="term" value="F:ATP binding"/>
    <property type="evidence" value="ECO:0007669"/>
    <property type="project" value="UniProtKB-KW"/>
</dbReference>
<evidence type="ECO:0000256" key="5">
    <source>
        <dbReference type="ARBA" id="ARBA00024722"/>
    </source>
</evidence>
<evidence type="ECO:0000256" key="3">
    <source>
        <dbReference type="ARBA" id="ARBA00022741"/>
    </source>
</evidence>
<evidence type="ECO:0000256" key="2">
    <source>
        <dbReference type="ARBA" id="ARBA00022448"/>
    </source>
</evidence>
<dbReference type="RefSeq" id="WP_115515777.1">
    <property type="nucleotide sequence ID" value="NZ_QRGO01000001.1"/>
</dbReference>
<gene>
    <name evidence="7" type="ORF">DXH78_03610</name>
</gene>
<dbReference type="AlphaFoldDB" id="A0A371B889"/>
<evidence type="ECO:0000259" key="6">
    <source>
        <dbReference type="PROSITE" id="PS50893"/>
    </source>
</evidence>
<reference evidence="8" key="1">
    <citation type="submission" date="2018-08" db="EMBL/GenBank/DDBJ databases">
        <authorList>
            <person name="Kim S.-J."/>
            <person name="Jung G.-Y."/>
        </authorList>
    </citation>
    <scope>NUCLEOTIDE SEQUENCE [LARGE SCALE GENOMIC DNA]</scope>
    <source>
        <strain evidence="8">GY_H</strain>
    </source>
</reference>
<dbReference type="PANTHER" id="PTHR42788:SF20">
    <property type="entry name" value="ABC TRANSPORTER ATP-BINDING PROTEIN"/>
    <property type="match status" value="1"/>
</dbReference>
<dbReference type="Gene3D" id="3.40.50.300">
    <property type="entry name" value="P-loop containing nucleotide triphosphate hydrolases"/>
    <property type="match status" value="1"/>
</dbReference>
<evidence type="ECO:0000313" key="7">
    <source>
        <dbReference type="EMBL" id="RDV03752.1"/>
    </source>
</evidence>
<feature type="domain" description="ABC transporter" evidence="6">
    <location>
        <begin position="7"/>
        <end position="244"/>
    </location>
</feature>
<accession>A0A371B889</accession>
<evidence type="ECO:0000256" key="4">
    <source>
        <dbReference type="ARBA" id="ARBA00022840"/>
    </source>
</evidence>
<dbReference type="Pfam" id="PF00005">
    <property type="entry name" value="ABC_tran"/>
    <property type="match status" value="1"/>
</dbReference>
<name>A0A371B889_9BRAD</name>
<keyword evidence="8" id="KW-1185">Reference proteome</keyword>
<dbReference type="PROSITE" id="PS00211">
    <property type="entry name" value="ABC_TRANSPORTER_1"/>
    <property type="match status" value="1"/>
</dbReference>
<dbReference type="InterPro" id="IPR003439">
    <property type="entry name" value="ABC_transporter-like_ATP-bd"/>
</dbReference>
<protein>
    <submittedName>
        <fullName evidence="7">ATP-binding cassette domain-containing protein</fullName>
    </submittedName>
</protein>
<dbReference type="EMBL" id="QRGO01000001">
    <property type="protein sequence ID" value="RDV03752.1"/>
    <property type="molecule type" value="Genomic_DNA"/>
</dbReference>
<dbReference type="InterPro" id="IPR003593">
    <property type="entry name" value="AAA+_ATPase"/>
</dbReference>
<dbReference type="SMART" id="SM00382">
    <property type="entry name" value="AAA"/>
    <property type="match status" value="1"/>
</dbReference>
<dbReference type="OrthoDB" id="9802264at2"/>